<gene>
    <name evidence="9" type="ORF">FOKN1_0789</name>
</gene>
<evidence type="ECO:0000256" key="6">
    <source>
        <dbReference type="ARBA" id="ARBA00023136"/>
    </source>
</evidence>
<dbReference type="GO" id="GO:0015483">
    <property type="term" value="F:long-chain fatty acid transporting porin activity"/>
    <property type="evidence" value="ECO:0007669"/>
    <property type="project" value="TreeGrafter"/>
</dbReference>
<keyword evidence="6" id="KW-0472">Membrane</keyword>
<dbReference type="Gene3D" id="2.40.160.60">
    <property type="entry name" value="Outer membrane protein transport protein (OMPP1/FadL/TodX)"/>
    <property type="match status" value="1"/>
</dbReference>
<dbReference type="RefSeq" id="WP_157745331.1">
    <property type="nucleotide sequence ID" value="NZ_AP018052.1"/>
</dbReference>
<evidence type="ECO:0000256" key="5">
    <source>
        <dbReference type="ARBA" id="ARBA00022729"/>
    </source>
</evidence>
<keyword evidence="7" id="KW-0998">Cell outer membrane</keyword>
<evidence type="ECO:0000256" key="7">
    <source>
        <dbReference type="ARBA" id="ARBA00023237"/>
    </source>
</evidence>
<protein>
    <submittedName>
        <fullName evidence="9">Long-chain fatty acid transport protein</fullName>
    </submittedName>
</protein>
<feature type="signal peptide" evidence="8">
    <location>
        <begin position="1"/>
        <end position="21"/>
    </location>
</feature>
<dbReference type="InterPro" id="IPR005017">
    <property type="entry name" value="OMPP1/FadL/TodX"/>
</dbReference>
<dbReference type="EMBL" id="AP018052">
    <property type="protein sequence ID" value="BAZ93191.1"/>
    <property type="molecule type" value="Genomic_DNA"/>
</dbReference>
<dbReference type="PANTHER" id="PTHR35093:SF8">
    <property type="entry name" value="OUTER MEMBRANE PROTEIN NMB0088-RELATED"/>
    <property type="match status" value="1"/>
</dbReference>
<keyword evidence="5 8" id="KW-0732">Signal</keyword>
<sequence length="459" mass="49698">MTRLLPLCAALSAVIPSAAVATNGYFLIGFGAKSRAMGGVGVAYAQDALAAAANPAAMMDIDMNTLRVDVGGEFFNPPRSIYHSSDTLGTTNGVTSEKSGSNIFLIPNMGGAFRFNRDMVIGMAAIGAGLGTRYNQEVPGNPSCVNGDTSGGTDSYFFNFNCNADSTTVGVMLMQMQMLPSVAYRVHRDHTLGASVALAVQTFRAYGLGAFEDLGFAAATDRVSGEGNDWSYGAGFRLGGLHKFFDDKLTFGWNYASRVYMTEFKKYENLFAEQGDFDIPAHYTVGIAYQPTKKLTIAADVQYIDYSSIRSVSNPGPIDPVDLNPLCPGDDSLDPSRCNLGGNDGMGFGWEDQTVYKLGVNYDYNKTWSFRAGVNYGESPIQEDQVLFNMLAPATVEWHLTFGASYRPSPNIEWSFNYMHAFENTIKGTTAFTNRAPGEDNAAISMYQNSLGVSFAFKM</sequence>
<reference evidence="9 10" key="1">
    <citation type="submission" date="2017-05" db="EMBL/GenBank/DDBJ databases">
        <title>Thiocyanate degradation by Thiohalobacter thiocyanaticus FOKN1.</title>
        <authorList>
            <person name="Oshiki M."/>
            <person name="Fukushima T."/>
            <person name="Kawano S."/>
            <person name="Nakagawa J."/>
        </authorList>
    </citation>
    <scope>NUCLEOTIDE SEQUENCE [LARGE SCALE GENOMIC DNA]</scope>
    <source>
        <strain evidence="9 10">FOKN1</strain>
    </source>
</reference>
<feature type="chain" id="PRO_5012261219" evidence="8">
    <location>
        <begin position="22"/>
        <end position="459"/>
    </location>
</feature>
<proteinExistence type="inferred from homology"/>
<comment type="subcellular location">
    <subcellularLocation>
        <location evidence="1">Cell outer membrane</location>
        <topology evidence="1">Multi-pass membrane protein</topology>
    </subcellularLocation>
</comment>
<evidence type="ECO:0000256" key="3">
    <source>
        <dbReference type="ARBA" id="ARBA00022452"/>
    </source>
</evidence>
<dbReference type="GO" id="GO:0009279">
    <property type="term" value="C:cell outer membrane"/>
    <property type="evidence" value="ECO:0007669"/>
    <property type="project" value="UniProtKB-SubCell"/>
</dbReference>
<keyword evidence="3" id="KW-1134">Transmembrane beta strand</keyword>
<evidence type="ECO:0000256" key="4">
    <source>
        <dbReference type="ARBA" id="ARBA00022692"/>
    </source>
</evidence>
<comment type="similarity">
    <text evidence="2">Belongs to the OmpP1/FadL family.</text>
</comment>
<evidence type="ECO:0000256" key="1">
    <source>
        <dbReference type="ARBA" id="ARBA00004571"/>
    </source>
</evidence>
<accession>A0A1Z4VNL2</accession>
<dbReference type="Pfam" id="PF03349">
    <property type="entry name" value="Toluene_X"/>
    <property type="match status" value="1"/>
</dbReference>
<keyword evidence="4" id="KW-0812">Transmembrane</keyword>
<dbReference type="Proteomes" id="UP000218765">
    <property type="component" value="Chromosome"/>
</dbReference>
<organism evidence="9 10">
    <name type="scientific">Thiohalobacter thiocyanaticus</name>
    <dbReference type="NCBI Taxonomy" id="585455"/>
    <lineage>
        <taxon>Bacteria</taxon>
        <taxon>Pseudomonadati</taxon>
        <taxon>Pseudomonadota</taxon>
        <taxon>Gammaproteobacteria</taxon>
        <taxon>Thiohalobacterales</taxon>
        <taxon>Thiohalobacteraceae</taxon>
        <taxon>Thiohalobacter</taxon>
    </lineage>
</organism>
<evidence type="ECO:0000256" key="8">
    <source>
        <dbReference type="SAM" id="SignalP"/>
    </source>
</evidence>
<keyword evidence="10" id="KW-1185">Reference proteome</keyword>
<name>A0A1Z4VNL2_9GAMM</name>
<dbReference type="PANTHER" id="PTHR35093">
    <property type="entry name" value="OUTER MEMBRANE PROTEIN NMB0088-RELATED"/>
    <property type="match status" value="1"/>
</dbReference>
<evidence type="ECO:0000256" key="2">
    <source>
        <dbReference type="ARBA" id="ARBA00008163"/>
    </source>
</evidence>
<dbReference type="AlphaFoldDB" id="A0A1Z4VNL2"/>
<dbReference type="SUPFAM" id="SSF56935">
    <property type="entry name" value="Porins"/>
    <property type="match status" value="1"/>
</dbReference>
<evidence type="ECO:0000313" key="10">
    <source>
        <dbReference type="Proteomes" id="UP000218765"/>
    </source>
</evidence>
<dbReference type="OrthoDB" id="19849at2"/>
<evidence type="ECO:0000313" key="9">
    <source>
        <dbReference type="EMBL" id="BAZ93191.1"/>
    </source>
</evidence>
<dbReference type="KEGG" id="ttc:FOKN1_0789"/>